<evidence type="ECO:0000313" key="18">
    <source>
        <dbReference type="Proteomes" id="UP000070080"/>
    </source>
</evidence>
<evidence type="ECO:0000256" key="8">
    <source>
        <dbReference type="ARBA" id="ARBA00022777"/>
    </source>
</evidence>
<feature type="binding site" evidence="14">
    <location>
        <position position="204"/>
    </location>
    <ligand>
        <name>Mg(2+)</name>
        <dbReference type="ChEBI" id="CHEBI:18420"/>
    </ligand>
</feature>
<dbReference type="PANTHER" id="PTHR30305:SF1">
    <property type="entry name" value="HPR KINASE_PHOSPHORYLASE"/>
    <property type="match status" value="1"/>
</dbReference>
<dbReference type="AlphaFoldDB" id="A0A133YH50"/>
<keyword evidence="7 14" id="KW-0547">Nucleotide-binding</keyword>
<gene>
    <name evidence="14" type="primary">hprK</name>
    <name evidence="17" type="ORF">HMPREF1872_00189</name>
</gene>
<evidence type="ECO:0000256" key="1">
    <source>
        <dbReference type="ARBA" id="ARBA00001120"/>
    </source>
</evidence>
<proteinExistence type="inferred from homology"/>
<evidence type="ECO:0000256" key="6">
    <source>
        <dbReference type="ARBA" id="ARBA00022723"/>
    </source>
</evidence>
<evidence type="ECO:0000256" key="3">
    <source>
        <dbReference type="ARBA" id="ARBA00006883"/>
    </source>
</evidence>
<dbReference type="InterPro" id="IPR011104">
    <property type="entry name" value="Hpr_kin/Pase_C"/>
</dbReference>
<comment type="catalytic activity">
    <reaction evidence="1 14">
        <text>[HPr protein]-L-serine + ATP = [HPr protein]-O-phospho-L-serine + ADP + H(+)</text>
        <dbReference type="Rhea" id="RHEA:46600"/>
        <dbReference type="Rhea" id="RHEA-COMP:11602"/>
        <dbReference type="Rhea" id="RHEA-COMP:11603"/>
        <dbReference type="ChEBI" id="CHEBI:15378"/>
        <dbReference type="ChEBI" id="CHEBI:29999"/>
        <dbReference type="ChEBI" id="CHEBI:30616"/>
        <dbReference type="ChEBI" id="CHEBI:83421"/>
        <dbReference type="ChEBI" id="CHEBI:456216"/>
    </reaction>
</comment>
<dbReference type="PATRIC" id="fig|1497955.3.peg.184"/>
<dbReference type="EC" id="2.7.11.-" evidence="14"/>
<evidence type="ECO:0000256" key="4">
    <source>
        <dbReference type="ARBA" id="ARBA00022527"/>
    </source>
</evidence>
<dbReference type="RefSeq" id="WP_066712579.1">
    <property type="nucleotide sequence ID" value="NZ_CP118869.1"/>
</dbReference>
<feature type="binding site" evidence="14">
    <location>
        <position position="162"/>
    </location>
    <ligand>
        <name>Mg(2+)</name>
        <dbReference type="ChEBI" id="CHEBI:18420"/>
    </ligand>
</feature>
<dbReference type="FunFam" id="3.40.50.300:FF:000174">
    <property type="entry name" value="HPr kinase/phosphorylase"/>
    <property type="match status" value="1"/>
</dbReference>
<feature type="binding site" evidence="14">
    <location>
        <begin position="155"/>
        <end position="162"/>
    </location>
    <ligand>
        <name>ATP</name>
        <dbReference type="ChEBI" id="CHEBI:30616"/>
    </ligand>
</feature>
<evidence type="ECO:0000259" key="15">
    <source>
        <dbReference type="Pfam" id="PF02603"/>
    </source>
</evidence>
<dbReference type="InterPro" id="IPR011126">
    <property type="entry name" value="Hpr_kin/Pase_Hpr_N"/>
</dbReference>
<dbReference type="GO" id="GO:0000155">
    <property type="term" value="F:phosphorelay sensor kinase activity"/>
    <property type="evidence" value="ECO:0007669"/>
    <property type="project" value="InterPro"/>
</dbReference>
<evidence type="ECO:0000256" key="13">
    <source>
        <dbReference type="ARBA" id="ARBA00047657"/>
    </source>
</evidence>
<dbReference type="EMBL" id="LSCV01000002">
    <property type="protein sequence ID" value="KXB42513.1"/>
    <property type="molecule type" value="Genomic_DNA"/>
</dbReference>
<keyword evidence="12 14" id="KW-0119">Carbohydrate metabolism</keyword>
<evidence type="ECO:0000256" key="2">
    <source>
        <dbReference type="ARBA" id="ARBA00001946"/>
    </source>
</evidence>
<evidence type="ECO:0000256" key="14">
    <source>
        <dbReference type="HAMAP-Rule" id="MF_01249"/>
    </source>
</evidence>
<dbReference type="Gene3D" id="3.40.50.300">
    <property type="entry name" value="P-loop containing nucleotide triphosphate hydrolases"/>
    <property type="match status" value="1"/>
</dbReference>
<evidence type="ECO:0000256" key="12">
    <source>
        <dbReference type="ARBA" id="ARBA00023277"/>
    </source>
</evidence>
<reference evidence="18" key="1">
    <citation type="submission" date="2016-01" db="EMBL/GenBank/DDBJ databases">
        <authorList>
            <person name="Mitreva M."/>
            <person name="Pepin K.H."/>
            <person name="Mihindukulasuriya K.A."/>
            <person name="Fulton R."/>
            <person name="Fronick C."/>
            <person name="O'Laughlin M."/>
            <person name="Miner T."/>
            <person name="Herter B."/>
            <person name="Rosa B.A."/>
            <person name="Cordes M."/>
            <person name="Tomlinson C."/>
            <person name="Wollam A."/>
            <person name="Palsikar V.B."/>
            <person name="Mardis E.R."/>
            <person name="Wilson R.K."/>
        </authorList>
    </citation>
    <scope>NUCLEOTIDE SEQUENCE [LARGE SCALE GENOMIC DNA]</scope>
    <source>
        <strain evidence="18">KA00274</strain>
    </source>
</reference>
<dbReference type="InterPro" id="IPR003755">
    <property type="entry name" value="HPr(Ser)_kin/Pase"/>
</dbReference>
<dbReference type="GO" id="GO:0000287">
    <property type="term" value="F:magnesium ion binding"/>
    <property type="evidence" value="ECO:0007669"/>
    <property type="project" value="UniProtKB-UniRule"/>
</dbReference>
<dbReference type="HAMAP" id="MF_01249">
    <property type="entry name" value="HPr_kinase"/>
    <property type="match status" value="1"/>
</dbReference>
<dbReference type="GO" id="GO:0004712">
    <property type="term" value="F:protein serine/threonine/tyrosine kinase activity"/>
    <property type="evidence" value="ECO:0007669"/>
    <property type="project" value="UniProtKB-UniRule"/>
</dbReference>
<keyword evidence="6 14" id="KW-0479">Metal-binding</keyword>
<feature type="domain" description="HPr kinase/phosphorylase C-terminal" evidence="16">
    <location>
        <begin position="132"/>
        <end position="300"/>
    </location>
</feature>
<comment type="caution">
    <text evidence="17">The sequence shown here is derived from an EMBL/GenBank/DDBJ whole genome shotgun (WGS) entry which is preliminary data.</text>
</comment>
<dbReference type="GO" id="GO:0006109">
    <property type="term" value="P:regulation of carbohydrate metabolic process"/>
    <property type="evidence" value="ECO:0007669"/>
    <property type="project" value="UniProtKB-UniRule"/>
</dbReference>
<dbReference type="GO" id="GO:0005524">
    <property type="term" value="F:ATP binding"/>
    <property type="evidence" value="ECO:0007669"/>
    <property type="project" value="UniProtKB-UniRule"/>
</dbReference>
<evidence type="ECO:0000256" key="7">
    <source>
        <dbReference type="ARBA" id="ARBA00022741"/>
    </source>
</evidence>
<evidence type="ECO:0000256" key="5">
    <source>
        <dbReference type="ARBA" id="ARBA00022679"/>
    </source>
</evidence>
<keyword evidence="11 14" id="KW-0511">Multifunctional enzyme</keyword>
<dbReference type="SUPFAM" id="SSF53795">
    <property type="entry name" value="PEP carboxykinase-like"/>
    <property type="match status" value="1"/>
</dbReference>
<comment type="subunit">
    <text evidence="14">Homohexamer.</text>
</comment>
<dbReference type="InterPro" id="IPR027417">
    <property type="entry name" value="P-loop_NTPase"/>
</dbReference>
<evidence type="ECO:0000256" key="10">
    <source>
        <dbReference type="ARBA" id="ARBA00022842"/>
    </source>
</evidence>
<dbReference type="EC" id="2.7.4.-" evidence="14"/>
<feature type="active site" evidence="14">
    <location>
        <position position="140"/>
    </location>
</feature>
<dbReference type="Gene3D" id="3.40.1390.20">
    <property type="entry name" value="HprK N-terminal domain-like"/>
    <property type="match status" value="1"/>
</dbReference>
<comment type="domain">
    <text evidence="14">The Walker A ATP-binding motif also binds Pi and PPi.</text>
</comment>
<sequence>MAVSVSLKRIIDEFKLEVITSYTDLDDVVIQVADVTRPGLQLTGFFDHFGANRLQLIGNMEMAYLEQCEPKERLVRLSNLFARGIPALIVSRDLEVGTEMLVASKRYSVPILRTSQATSDFISALIKFLNLELAPHTTLHGVLVEIYGEGILILGESGVGKSETAMEIVKRGHRLIADDLVEVRRVSDTTLVGQAPEMIRHLIEIRGLGIMDVKELYGVSSVKMQDSINFVINLELWDENKVYERLGTQEEYTDILGIKVPSITIPVRPGRNLAIIAEVAAINFRQKQMGYNAAEALLERLFGNTEDKTVLI</sequence>
<comment type="similarity">
    <text evidence="3 14">Belongs to the HPrK/P family.</text>
</comment>
<dbReference type="GO" id="GO:0004674">
    <property type="term" value="F:protein serine/threonine kinase activity"/>
    <property type="evidence" value="ECO:0007669"/>
    <property type="project" value="UniProtKB-KW"/>
</dbReference>
<feature type="domain" description="HPr(Ser) kinase/phosphorylase N-terminal" evidence="15">
    <location>
        <begin position="5"/>
        <end position="129"/>
    </location>
</feature>
<dbReference type="SUPFAM" id="SSF75138">
    <property type="entry name" value="HprK N-terminal domain-like"/>
    <property type="match status" value="1"/>
</dbReference>
<feature type="active site" evidence="14">
    <location>
        <position position="245"/>
    </location>
</feature>
<protein>
    <recommendedName>
        <fullName evidence="14">HPr kinase/phosphorylase</fullName>
        <shortName evidence="14">HPrK/P</shortName>
        <ecNumber evidence="14">2.7.11.-</ecNumber>
        <ecNumber evidence="14">2.7.4.-</ecNumber>
    </recommendedName>
    <alternativeName>
        <fullName evidence="14">HPr(Ser) kinase/phosphorylase</fullName>
    </alternativeName>
</protein>
<comment type="catalytic activity">
    <reaction evidence="13 14">
        <text>[HPr protein]-O-phospho-L-serine + phosphate + H(+) = [HPr protein]-L-serine + diphosphate</text>
        <dbReference type="Rhea" id="RHEA:46604"/>
        <dbReference type="Rhea" id="RHEA-COMP:11602"/>
        <dbReference type="Rhea" id="RHEA-COMP:11603"/>
        <dbReference type="ChEBI" id="CHEBI:15378"/>
        <dbReference type="ChEBI" id="CHEBI:29999"/>
        <dbReference type="ChEBI" id="CHEBI:33019"/>
        <dbReference type="ChEBI" id="CHEBI:43474"/>
        <dbReference type="ChEBI" id="CHEBI:83421"/>
    </reaction>
</comment>
<feature type="region of interest" description="Important for the catalytic mechanism of dephosphorylation" evidence="14">
    <location>
        <begin position="266"/>
        <end position="271"/>
    </location>
</feature>
<dbReference type="CDD" id="cd01918">
    <property type="entry name" value="HprK_C"/>
    <property type="match status" value="1"/>
</dbReference>
<dbReference type="Pfam" id="PF07475">
    <property type="entry name" value="Hpr_kinase_C"/>
    <property type="match status" value="1"/>
</dbReference>
<accession>A0A133YH50</accession>
<keyword evidence="8 14" id="KW-0418">Kinase</keyword>
<evidence type="ECO:0000256" key="9">
    <source>
        <dbReference type="ARBA" id="ARBA00022840"/>
    </source>
</evidence>
<feature type="active site" evidence="14">
    <location>
        <position position="161"/>
    </location>
</feature>
<dbReference type="OrthoDB" id="9778803at2"/>
<evidence type="ECO:0000256" key="11">
    <source>
        <dbReference type="ARBA" id="ARBA00023268"/>
    </source>
</evidence>
<keyword evidence="5 14" id="KW-0808">Transferase</keyword>
<keyword evidence="9 14" id="KW-0067">ATP-binding</keyword>
<feature type="active site" description="Proton acceptor; for phosphorylation activity. Proton donor; for dephosphorylation activity" evidence="14">
    <location>
        <position position="179"/>
    </location>
</feature>
<comment type="cofactor">
    <cofactor evidence="2 14">
        <name>Mg(2+)</name>
        <dbReference type="ChEBI" id="CHEBI:18420"/>
    </cofactor>
</comment>
<keyword evidence="4 14" id="KW-0723">Serine/threonine-protein kinase</keyword>
<keyword evidence="18" id="KW-1185">Reference proteome</keyword>
<organism evidence="17 18">
    <name type="scientific">Amygdalobacter nucleatus</name>
    <dbReference type="NCBI Taxonomy" id="3029274"/>
    <lineage>
        <taxon>Bacteria</taxon>
        <taxon>Bacillati</taxon>
        <taxon>Bacillota</taxon>
        <taxon>Clostridia</taxon>
        <taxon>Eubacteriales</taxon>
        <taxon>Oscillospiraceae</taxon>
        <taxon>Amygdalobacter</taxon>
    </lineage>
</organism>
<dbReference type="PANTHER" id="PTHR30305">
    <property type="entry name" value="PROTEIN YJDM-RELATED"/>
    <property type="match status" value="1"/>
</dbReference>
<dbReference type="InterPro" id="IPR028979">
    <property type="entry name" value="Ser_kin/Pase_Hpr-like_N_sf"/>
</dbReference>
<comment type="function">
    <text evidence="14">Catalyzes the ATP- as well as the pyrophosphate-dependent phosphorylation of a specific serine residue in HPr, a phosphocarrier protein of the phosphoenolpyruvate-dependent sugar phosphotransferase system (PTS). HprK/P also catalyzes the pyrophosphate-producing, inorganic phosphate-dependent dephosphorylation (phosphorolysis) of seryl-phosphorylated HPr (P-Ser-HPr). The two antagonistic activities of HprK/P are regulated by several intracellular metabolites, which change their concentration in response to the absence or presence of rapidly metabolisable carbon sources (glucose, fructose, etc.) in the growth medium. Therefore, by controlling the phosphorylation state of HPr, HPrK/P is a sensor enzyme that plays a major role in the regulation of carbon metabolism and sugar transport: it mediates carbon catabolite repression (CCR), and regulates PTS-catalyzed carbohydrate uptake and inducer exclusion.</text>
</comment>
<feature type="region of interest" description="Important for the catalytic mechanism of both phosphorylation and dephosphorylation" evidence="14">
    <location>
        <begin position="203"/>
        <end position="212"/>
    </location>
</feature>
<dbReference type="STRING" id="1497955.HMPREF1872_00189"/>
<dbReference type="NCBIfam" id="TIGR00679">
    <property type="entry name" value="hpr-ser"/>
    <property type="match status" value="1"/>
</dbReference>
<dbReference type="Pfam" id="PF02603">
    <property type="entry name" value="Hpr_kinase_N"/>
    <property type="match status" value="1"/>
</dbReference>
<evidence type="ECO:0000313" key="17">
    <source>
        <dbReference type="EMBL" id="KXB42513.1"/>
    </source>
</evidence>
<comment type="miscellaneous">
    <text evidence="14">Both phosphorylation and phosphorolysis are carried out by the same active site and suggest a common mechanism for both reactions.</text>
</comment>
<dbReference type="Proteomes" id="UP000070080">
    <property type="component" value="Unassembled WGS sequence"/>
</dbReference>
<evidence type="ECO:0000259" key="16">
    <source>
        <dbReference type="Pfam" id="PF07475"/>
    </source>
</evidence>
<name>A0A133YH50_9FIRM</name>
<keyword evidence="10 14" id="KW-0460">Magnesium</keyword>